<comment type="caution">
    <text evidence="1">The sequence shown here is derived from an EMBL/GenBank/DDBJ whole genome shotgun (WGS) entry which is preliminary data.</text>
</comment>
<sequence>MRIATLPARIAWRYLWAKKSHSAVSAISIVSVVGVAVATAAIICVLSVFNGFKDILTDTTDLLAPDILVTPARGKTFADADSMTNIIGKIDGVKIAMPAVIDNALALYDSREMPVTLRGIVPKEYSRMTAIDSLFVAGSFFTNDASDREVAVSVGVAQQLGIGAEPDGIFLFAPKREGRVNMANPMNSFLTDSVGISGTFQSLQHDIDENSIICDISIARNLFQYTTEATAIEIETTAPDDLSSTAARIRDRLGASAIVKDRYQQQEANYRMVSIEKWVTFLLLSFILMIASFNIISTLCMLILEKQSSMSTLIAMGMTRRQIGMTFWWESIYVSTAGGVCGVVIGLALSLIQQHFGIIKLSGDPSVMIITAYPVVVEWTDILVAFLPVMIIGLATASISDAYARSRAAKL</sequence>
<proteinExistence type="predicted"/>
<reference evidence="1" key="1">
    <citation type="submission" date="2019-04" db="EMBL/GenBank/DDBJ databases">
        <title>Microbes associate with the intestines of laboratory mice.</title>
        <authorList>
            <person name="Navarre W."/>
            <person name="Wong E."/>
            <person name="Huang K."/>
            <person name="Tropini C."/>
            <person name="Ng K."/>
            <person name="Yu B."/>
        </authorList>
    </citation>
    <scope>NUCLEOTIDE SEQUENCE</scope>
    <source>
        <strain evidence="1">NM04_E33</strain>
    </source>
</reference>
<evidence type="ECO:0000313" key="1">
    <source>
        <dbReference type="EMBL" id="TGY79559.1"/>
    </source>
</evidence>
<evidence type="ECO:0000313" key="2">
    <source>
        <dbReference type="Proteomes" id="UP000306319"/>
    </source>
</evidence>
<keyword evidence="2" id="KW-1185">Reference proteome</keyword>
<organism evidence="1 2">
    <name type="scientific">Lepagella muris</name>
    <dbReference type="NCBI Taxonomy" id="3032870"/>
    <lineage>
        <taxon>Bacteria</taxon>
        <taxon>Pseudomonadati</taxon>
        <taxon>Bacteroidota</taxon>
        <taxon>Bacteroidia</taxon>
        <taxon>Bacteroidales</taxon>
        <taxon>Muribaculaceae</taxon>
        <taxon>Lepagella</taxon>
    </lineage>
</organism>
<dbReference type="Proteomes" id="UP000306319">
    <property type="component" value="Unassembled WGS sequence"/>
</dbReference>
<gene>
    <name evidence="1" type="ORF">E5331_05985</name>
</gene>
<dbReference type="EMBL" id="SRYB01000006">
    <property type="protein sequence ID" value="TGY79559.1"/>
    <property type="molecule type" value="Genomic_DNA"/>
</dbReference>
<protein>
    <submittedName>
        <fullName evidence="1">ABC transporter permease</fullName>
    </submittedName>
</protein>
<accession>A0AC61RFQ4</accession>
<name>A0AC61RFQ4_9BACT</name>